<feature type="region of interest" description="Disordered" evidence="4">
    <location>
        <begin position="476"/>
        <end position="496"/>
    </location>
</feature>
<keyword evidence="3" id="KW-0175">Coiled coil</keyword>
<evidence type="ECO:0000256" key="2">
    <source>
        <dbReference type="ARBA" id="ARBA00022837"/>
    </source>
</evidence>
<dbReference type="Gene3D" id="1.10.238.10">
    <property type="entry name" value="EF-hand"/>
    <property type="match status" value="1"/>
</dbReference>
<keyword evidence="2" id="KW-0106">Calcium</keyword>
<dbReference type="InterPro" id="IPR018247">
    <property type="entry name" value="EF_Hand_1_Ca_BS"/>
</dbReference>
<dbReference type="InterPro" id="IPR002048">
    <property type="entry name" value="EF_hand_dom"/>
</dbReference>
<dbReference type="GO" id="GO:0005509">
    <property type="term" value="F:calcium ion binding"/>
    <property type="evidence" value="ECO:0007669"/>
    <property type="project" value="InterPro"/>
</dbReference>
<dbReference type="SUPFAM" id="SSF47473">
    <property type="entry name" value="EF-hand"/>
    <property type="match status" value="1"/>
</dbReference>
<dbReference type="GeneTree" id="ENSGT00940000154049"/>
<sequence length="1237" mass="141056">METEAAAALAHAQCRRRWTLAEQEDMEEADNGETEHQHHLPTRRGWRWCWGWGISAPLPKPFRRCRTSRVRMTRLALYHPRGPESCARTLRTEWGKQVVVAAGEPGACSLRGESRKPLGAHTGSSSGGSTACLSVYSQTEHALCCHQPAGHASGAPFPCWAGQVSLFSIPGPSAASWHIPGQRPGLGQLKEELREVQNQRAQVENIQSQVQERRKEALSLQFQEWTLDVTGRIPLALVQGSFTSFFEIVPQLPLDGKPAYNMEKEVVYTMEQKLNEEEFVEYLYPLIRDFSTDVFQEFLHHLAQCADMFHETIRHDIRRRRFSDLFLECDPGKVGFLDRQRVLALMESFYDNMYSESEEWQLRNPRQWPVIDISEMDPEDFWANFQEVEQHTEEKDDDSRSLLLEPSEGNTQIKDLISNLMEGSPAEDNVDKETHFLEVKSLSDSASKLMEDIPHEDSSNKDPHIIQGQPFSETTSQLMESRLSEDNSDKVPHIEGEPWSETTTQLMQGRLPEDISDKAPHLIEGKPWSGELLTRDLAIRYSSYGDRSQDECSAAASQFTDLHPIITDIHSRGPSHVASAFNSSKLNLPQFVQLLETFLGDAAPLSVVDKLSTFIQKEYVETEEEKMLLISKVRQDAQMARQKLVVQALFEKWDNDGSGFLELSEVEAVLSKYKDGMESEVMDKGRETLSSSQSQRGVWKLSAYDFYKYIQSVVSKLPGPDSEVFENVVEFLTSSVERTQAEKTRGTSRRKWLQHIQAVAETSGGNLDPVYKALFQALYKDAEAHGSNKKISAHICLLEQSTVDEKCTEVLRCVACTSEDASYVLNRTLHRNMKNVSFAAIDQGIPVHVPRVQYHGNIHFWNIVRPEEERKGSLIVLPLIDAQQRVFGTLSIDTLRDTRERNIFLTHEMSFYQGITNMFSTAYHHIEMHKNILQLVSSALAWIYSRTPNIQVINTYLMEPCLDKTQGYVFRNMMRTDNKTGVSEIFSCPTTLRRRDNLFRDYLFKCADSSEVITTDAYGERHTAVPIRDLAGRAIGVLDLSTGQCWELPAHEHQDLQKMLQMLQEACNEILKQYNADLERGRIPDHTPVGVLFHHFMLQDLRQCVSKLDHQSFAELKSYKEPPSMVHSILKAVLLLFCPDWAESEEIHSWNHCKLKVNSDLVRKILSFNPTDQSVQINPEILAKYIKGIPRGAVWKHGSIPAEHLYNWAFTCMSLLELTRKMQNNEQPARLDQPAPN</sequence>
<evidence type="ECO:0000256" key="3">
    <source>
        <dbReference type="SAM" id="Coils"/>
    </source>
</evidence>
<keyword evidence="7" id="KW-1185">Reference proteome</keyword>
<dbReference type="PROSITE" id="PS00018">
    <property type="entry name" value="EF_HAND_1"/>
    <property type="match status" value="1"/>
</dbReference>
<evidence type="ECO:0000313" key="7">
    <source>
        <dbReference type="Proteomes" id="UP000694569"/>
    </source>
</evidence>
<evidence type="ECO:0000313" key="6">
    <source>
        <dbReference type="Ensembl" id="ENSLLEP00000030197.1"/>
    </source>
</evidence>
<dbReference type="PROSITE" id="PS50222">
    <property type="entry name" value="EF_HAND_2"/>
    <property type="match status" value="1"/>
</dbReference>
<dbReference type="Ensembl" id="ENSLLET00000031361.1">
    <property type="protein sequence ID" value="ENSLLEP00000030197.1"/>
    <property type="gene ID" value="ENSLLEG00000019126.1"/>
</dbReference>
<dbReference type="AlphaFoldDB" id="A0A8C5PZV0"/>
<protein>
    <submittedName>
        <fullName evidence="6">EF-hand calcium binding domain 5</fullName>
    </submittedName>
</protein>
<dbReference type="InterPro" id="IPR029016">
    <property type="entry name" value="GAF-like_dom_sf"/>
</dbReference>
<dbReference type="Gene3D" id="3.30.450.40">
    <property type="match status" value="1"/>
</dbReference>
<reference evidence="6" key="1">
    <citation type="submission" date="2025-08" db="UniProtKB">
        <authorList>
            <consortium name="Ensembl"/>
        </authorList>
    </citation>
    <scope>IDENTIFICATION</scope>
</reference>
<dbReference type="InterPro" id="IPR011992">
    <property type="entry name" value="EF-hand-dom_pair"/>
</dbReference>
<feature type="domain" description="EF-hand" evidence="5">
    <location>
        <begin position="641"/>
        <end position="676"/>
    </location>
</feature>
<feature type="compositionally biased region" description="Basic and acidic residues" evidence="4">
    <location>
        <begin position="482"/>
        <end position="496"/>
    </location>
</feature>
<feature type="coiled-coil region" evidence="3">
    <location>
        <begin position="186"/>
        <end position="216"/>
    </location>
</feature>
<evidence type="ECO:0000259" key="5">
    <source>
        <dbReference type="PROSITE" id="PS50222"/>
    </source>
</evidence>
<evidence type="ECO:0000256" key="1">
    <source>
        <dbReference type="ARBA" id="ARBA00022723"/>
    </source>
</evidence>
<evidence type="ECO:0000256" key="4">
    <source>
        <dbReference type="SAM" id="MobiDB-lite"/>
    </source>
</evidence>
<dbReference type="PANTHER" id="PTHR46788:SF1">
    <property type="entry name" value="EF-HAND CALCIUM-BINDING DOMAIN-CONTAINING PROTEIN 5"/>
    <property type="match status" value="1"/>
</dbReference>
<keyword evidence="1" id="KW-0479">Metal-binding</keyword>
<accession>A0A8C5PZV0</accession>
<gene>
    <name evidence="6" type="primary">EFCAB5</name>
</gene>
<dbReference type="SUPFAM" id="SSF55781">
    <property type="entry name" value="GAF domain-like"/>
    <property type="match status" value="1"/>
</dbReference>
<dbReference type="OrthoDB" id="199400at2759"/>
<dbReference type="Gene3D" id="1.20.920.20">
    <property type="match status" value="1"/>
</dbReference>
<dbReference type="PANTHER" id="PTHR46788">
    <property type="entry name" value="EF-HAND CALCIUM-BINDING DOMAIN-CONTAINING PROTEIN 5"/>
    <property type="match status" value="1"/>
</dbReference>
<organism evidence="6 7">
    <name type="scientific">Leptobrachium leishanense</name>
    <name type="common">Leishan spiny toad</name>
    <dbReference type="NCBI Taxonomy" id="445787"/>
    <lineage>
        <taxon>Eukaryota</taxon>
        <taxon>Metazoa</taxon>
        <taxon>Chordata</taxon>
        <taxon>Craniata</taxon>
        <taxon>Vertebrata</taxon>
        <taxon>Euteleostomi</taxon>
        <taxon>Amphibia</taxon>
        <taxon>Batrachia</taxon>
        <taxon>Anura</taxon>
        <taxon>Pelobatoidea</taxon>
        <taxon>Megophryidae</taxon>
        <taxon>Leptobrachium</taxon>
    </lineage>
</organism>
<dbReference type="Proteomes" id="UP000694569">
    <property type="component" value="Unplaced"/>
</dbReference>
<reference evidence="6" key="2">
    <citation type="submission" date="2025-09" db="UniProtKB">
        <authorList>
            <consortium name="Ensembl"/>
        </authorList>
    </citation>
    <scope>IDENTIFICATION</scope>
</reference>
<proteinExistence type="predicted"/>
<name>A0A8C5PZV0_9ANUR</name>